<gene>
    <name evidence="3" type="primary">LOC106457194</name>
</gene>
<dbReference type="PANTHER" id="PTHR46762:SF1">
    <property type="entry name" value="NUCLEOREDOXIN-LIKE PROTEIN 2"/>
    <property type="match status" value="1"/>
</dbReference>
<dbReference type="Gene3D" id="3.40.30.10">
    <property type="entry name" value="Glutaredoxin"/>
    <property type="match status" value="1"/>
</dbReference>
<proteinExistence type="predicted"/>
<dbReference type="InterPro" id="IPR029519">
    <property type="entry name" value="RdCVF2"/>
</dbReference>
<accession>A0ABM1B043</accession>
<reference evidence="3" key="1">
    <citation type="submission" date="2025-08" db="UniProtKB">
        <authorList>
            <consortium name="RefSeq"/>
        </authorList>
    </citation>
    <scope>IDENTIFICATION</scope>
    <source>
        <tissue evidence="3">Muscle</tissue>
    </source>
</reference>
<dbReference type="Proteomes" id="UP000694941">
    <property type="component" value="Unplaced"/>
</dbReference>
<evidence type="ECO:0000313" key="2">
    <source>
        <dbReference type="Proteomes" id="UP000694941"/>
    </source>
</evidence>
<sequence>MEHIKGLRLVRRDKSEIEAEDFLREKEIIGFFFGNRLCPWCLGFTSYLDDIYVKLQKQGASFEVILVSSDDREEGMFGYMDQMEIEWPAVPFGSDVRQKLAKLYDVKSTPALIIVKNDGTVITTEGVDEVEEKEAEVFKEWSR</sequence>
<dbReference type="PANTHER" id="PTHR46762">
    <property type="entry name" value="NUCLEOREDOXIN-LIKE PROTEIN 2"/>
    <property type="match status" value="1"/>
</dbReference>
<dbReference type="Pfam" id="PF13905">
    <property type="entry name" value="Thioredoxin_8"/>
    <property type="match status" value="1"/>
</dbReference>
<name>A0ABM1B043_LIMPO</name>
<protein>
    <submittedName>
        <fullName evidence="3">Nucleoredoxin-like protein 2</fullName>
    </submittedName>
</protein>
<organism evidence="2 3">
    <name type="scientific">Limulus polyphemus</name>
    <name type="common">Atlantic horseshoe crab</name>
    <dbReference type="NCBI Taxonomy" id="6850"/>
    <lineage>
        <taxon>Eukaryota</taxon>
        <taxon>Metazoa</taxon>
        <taxon>Ecdysozoa</taxon>
        <taxon>Arthropoda</taxon>
        <taxon>Chelicerata</taxon>
        <taxon>Merostomata</taxon>
        <taxon>Xiphosura</taxon>
        <taxon>Limulidae</taxon>
        <taxon>Limulus</taxon>
    </lineage>
</organism>
<dbReference type="InterPro" id="IPR036249">
    <property type="entry name" value="Thioredoxin-like_sf"/>
</dbReference>
<evidence type="ECO:0000313" key="3">
    <source>
        <dbReference type="RefSeq" id="XP_013772041.1"/>
    </source>
</evidence>
<dbReference type="InterPro" id="IPR012336">
    <property type="entry name" value="Thioredoxin-like_fold"/>
</dbReference>
<dbReference type="RefSeq" id="XP_013772041.1">
    <property type="nucleotide sequence ID" value="XM_013916587.2"/>
</dbReference>
<evidence type="ECO:0000259" key="1">
    <source>
        <dbReference type="Pfam" id="PF13905"/>
    </source>
</evidence>
<dbReference type="SUPFAM" id="SSF52833">
    <property type="entry name" value="Thioredoxin-like"/>
    <property type="match status" value="1"/>
</dbReference>
<keyword evidence="2" id="KW-1185">Reference proteome</keyword>
<dbReference type="GeneID" id="106457194"/>
<feature type="domain" description="Thioredoxin-like fold" evidence="1">
    <location>
        <begin position="27"/>
        <end position="121"/>
    </location>
</feature>